<keyword evidence="3" id="KW-1185">Reference proteome</keyword>
<organism evidence="2 3">
    <name type="scientific">Paraburkholderia phymatum (strain DSM 17167 / CIP 108236 / LMG 21445 / STM815)</name>
    <name type="common">Burkholderia phymatum</name>
    <dbReference type="NCBI Taxonomy" id="391038"/>
    <lineage>
        <taxon>Bacteria</taxon>
        <taxon>Pseudomonadati</taxon>
        <taxon>Pseudomonadota</taxon>
        <taxon>Betaproteobacteria</taxon>
        <taxon>Burkholderiales</taxon>
        <taxon>Burkholderiaceae</taxon>
        <taxon>Paraburkholderia</taxon>
    </lineage>
</organism>
<evidence type="ECO:0000313" key="2">
    <source>
        <dbReference type="EMBL" id="ACC71712.1"/>
    </source>
</evidence>
<accession>B2JGI4</accession>
<dbReference type="AlphaFoldDB" id="B2JGI4"/>
<dbReference type="Proteomes" id="UP000001192">
    <property type="component" value="Chromosome 1"/>
</dbReference>
<evidence type="ECO:0000256" key="1">
    <source>
        <dbReference type="SAM" id="MobiDB-lite"/>
    </source>
</evidence>
<sequence length="131" mass="14248" precursor="true">MHSAPLLVPYTSGVEIRNMRIACFATTVGVLGALLLAPPLYAQSPAFEALAKTLTPPSDATGPASSDNAAPTRMLHRWPHVDAMTRDQKSLGELLEEHPELSTHSNMTYYSSSLHVGERTRLQPPGSEFQH</sequence>
<dbReference type="STRING" id="391038.Bphy_2540"/>
<feature type="region of interest" description="Disordered" evidence="1">
    <location>
        <begin position="53"/>
        <end position="72"/>
    </location>
</feature>
<proteinExistence type="predicted"/>
<dbReference type="KEGG" id="bph:Bphy_2540"/>
<name>B2JGI4_PARP8</name>
<dbReference type="EMBL" id="CP001043">
    <property type="protein sequence ID" value="ACC71712.1"/>
    <property type="molecule type" value="Genomic_DNA"/>
</dbReference>
<gene>
    <name evidence="2" type="ordered locus">Bphy_2540</name>
</gene>
<evidence type="ECO:0000313" key="3">
    <source>
        <dbReference type="Proteomes" id="UP000001192"/>
    </source>
</evidence>
<feature type="compositionally biased region" description="Polar residues" evidence="1">
    <location>
        <begin position="55"/>
        <end position="69"/>
    </location>
</feature>
<protein>
    <submittedName>
        <fullName evidence="2">Uncharacterized protein</fullName>
    </submittedName>
</protein>
<dbReference type="HOGENOM" id="CLU_1923643_0_0_4"/>
<reference evidence="3" key="1">
    <citation type="journal article" date="2014" name="Stand. Genomic Sci.">
        <title>Complete genome sequence of Burkholderia phymatum STM815(T), a broad host range and efficient nitrogen-fixing symbiont of Mimosa species.</title>
        <authorList>
            <person name="Moulin L."/>
            <person name="Klonowska A."/>
            <person name="Caroline B."/>
            <person name="Booth K."/>
            <person name="Vriezen J.A."/>
            <person name="Melkonian R."/>
            <person name="James E.K."/>
            <person name="Young J.P."/>
            <person name="Bena G."/>
            <person name="Hauser L."/>
            <person name="Land M."/>
            <person name="Kyrpides N."/>
            <person name="Bruce D."/>
            <person name="Chain P."/>
            <person name="Copeland A."/>
            <person name="Pitluck S."/>
            <person name="Woyke T."/>
            <person name="Lizotte-Waniewski M."/>
            <person name="Bristow J."/>
            <person name="Riley M."/>
        </authorList>
    </citation>
    <scope>NUCLEOTIDE SEQUENCE [LARGE SCALE GENOMIC DNA]</scope>
    <source>
        <strain evidence="3">DSM 17167 / CIP 108236 / LMG 21445 / STM815</strain>
    </source>
</reference>